<dbReference type="Pfam" id="PF01496">
    <property type="entry name" value="V_ATPase_I"/>
    <property type="match status" value="1"/>
</dbReference>
<name>A0A7I8D110_9FIRM</name>
<dbReference type="AlphaFoldDB" id="A0A7I8D110"/>
<dbReference type="KEGG" id="sman:C12CBH8_11090"/>
<feature type="transmembrane region" description="Helical" evidence="8">
    <location>
        <begin position="393"/>
        <end position="418"/>
    </location>
</feature>
<evidence type="ECO:0000256" key="4">
    <source>
        <dbReference type="ARBA" id="ARBA00022692"/>
    </source>
</evidence>
<keyword evidence="7 8" id="KW-0472">Membrane</keyword>
<dbReference type="GO" id="GO:0033179">
    <property type="term" value="C:proton-transporting V-type ATPase, V0 domain"/>
    <property type="evidence" value="ECO:0007669"/>
    <property type="project" value="InterPro"/>
</dbReference>
<keyword evidence="10" id="KW-1185">Reference proteome</keyword>
<sequence>MAVEKMMLVNLLGKMENFDRDVEVLVNEDFHPEKTMAFLDDTSGYTSINEENPYTQKLQLLSDLSKANSPPIDIEHREVTPMEISEIESYIDDVGTQFSVLASQQKTLQDAIARDQLYISQLEHFKELDTRLDQVFSSEFIKVRFGRIPRDSYPKLQAYASNPYLIFIPCSTDNTHYWGVYFCPQDHADKIDRIFSHLYFERLRVPGVNGTPREGIEKLQKAVKLNEKKLEEYRQKMKDLWQKERDQVEQIGAYLLHLSDIFNLKRCAAKHGGLYHVIGWIPAKRAKALKAHYDQLDDTQCIVDPPEDPDPIHPKAEANPPTRLKNSWLTKPFEMFVDMFGLPSYREIDPTGFVAITYAILFGIMFGDFGQGLLVIGVGAFMWKKMKMKLGPILMRVGIFSSLFGLIYGEVFGFEGVLDGVYENLLGVEPFKVMEGEHIIIILLSAVGLGVLMAIVSMILNIYSALRRRDFEAGLFGPSGVAGLVFYTSLIVGALLQMVLQIPVMNVAYILLLIVLPLFCIFFRGPLSDLISGKKNWMPEQIGGYIVENFFEMFEFLLSYFTNTLSFLRVGAFALVHAGMMMVVFTIAGLFGPIGYTITAIIGNVIVSALEGLLVGIQVLRLEYYEMFSRFYEGGGRPFRTVKNLRNVE</sequence>
<evidence type="ECO:0000313" key="10">
    <source>
        <dbReference type="Proteomes" id="UP000593890"/>
    </source>
</evidence>
<dbReference type="InterPro" id="IPR002490">
    <property type="entry name" value="V-ATPase_116kDa_su"/>
</dbReference>
<evidence type="ECO:0000256" key="6">
    <source>
        <dbReference type="ARBA" id="ARBA00023065"/>
    </source>
</evidence>
<evidence type="ECO:0000256" key="2">
    <source>
        <dbReference type="ARBA" id="ARBA00009904"/>
    </source>
</evidence>
<keyword evidence="3" id="KW-0813">Transport</keyword>
<keyword evidence="5 8" id="KW-1133">Transmembrane helix</keyword>
<feature type="transmembrane region" description="Helical" evidence="8">
    <location>
        <begin position="567"/>
        <end position="588"/>
    </location>
</feature>
<evidence type="ECO:0000256" key="7">
    <source>
        <dbReference type="ARBA" id="ARBA00023136"/>
    </source>
</evidence>
<evidence type="ECO:0000256" key="5">
    <source>
        <dbReference type="ARBA" id="ARBA00022989"/>
    </source>
</evidence>
<reference evidence="10" key="1">
    <citation type="submission" date="2020-07" db="EMBL/GenBank/DDBJ databases">
        <title>Complete genome sequencing of Clostridia bacterium strain 12CBH8.</title>
        <authorList>
            <person name="Sakamoto M."/>
            <person name="Murakami T."/>
            <person name="Mori H."/>
        </authorList>
    </citation>
    <scope>NUCLEOTIDE SEQUENCE [LARGE SCALE GENOMIC DNA]</scope>
    <source>
        <strain evidence="10">12CBH8</strain>
    </source>
</reference>
<organism evidence="9 10">
    <name type="scientific">Solibaculum mannosilyticum</name>
    <dbReference type="NCBI Taxonomy" id="2780922"/>
    <lineage>
        <taxon>Bacteria</taxon>
        <taxon>Bacillati</taxon>
        <taxon>Bacillota</taxon>
        <taxon>Clostridia</taxon>
        <taxon>Eubacteriales</taxon>
        <taxon>Oscillospiraceae</taxon>
        <taxon>Solibaculum</taxon>
    </lineage>
</organism>
<gene>
    <name evidence="9" type="ORF">C12CBH8_11090</name>
</gene>
<dbReference type="GO" id="GO:0007035">
    <property type="term" value="P:vacuolar acidification"/>
    <property type="evidence" value="ECO:0007669"/>
    <property type="project" value="TreeGrafter"/>
</dbReference>
<feature type="transmembrane region" description="Helical" evidence="8">
    <location>
        <begin position="353"/>
        <end position="381"/>
    </location>
</feature>
<dbReference type="EMBL" id="AP023321">
    <property type="protein sequence ID" value="BCI60470.1"/>
    <property type="molecule type" value="Genomic_DNA"/>
</dbReference>
<accession>A0A7I8D110</accession>
<keyword evidence="6" id="KW-0406">Ion transport</keyword>
<dbReference type="RefSeq" id="WP_099321957.1">
    <property type="nucleotide sequence ID" value="NZ_AP023321.1"/>
</dbReference>
<feature type="transmembrane region" description="Helical" evidence="8">
    <location>
        <begin position="475"/>
        <end position="500"/>
    </location>
</feature>
<feature type="transmembrane region" description="Helical" evidence="8">
    <location>
        <begin position="594"/>
        <end position="620"/>
    </location>
</feature>
<dbReference type="GO" id="GO:0051117">
    <property type="term" value="F:ATPase binding"/>
    <property type="evidence" value="ECO:0007669"/>
    <property type="project" value="TreeGrafter"/>
</dbReference>
<dbReference type="PANTHER" id="PTHR11629">
    <property type="entry name" value="VACUOLAR PROTON ATPASES"/>
    <property type="match status" value="1"/>
</dbReference>
<evidence type="ECO:0000256" key="1">
    <source>
        <dbReference type="ARBA" id="ARBA00004141"/>
    </source>
</evidence>
<dbReference type="Proteomes" id="UP000593890">
    <property type="component" value="Chromosome"/>
</dbReference>
<keyword evidence="4 8" id="KW-0812">Transmembrane</keyword>
<feature type="transmembrane region" description="Helical" evidence="8">
    <location>
        <begin position="506"/>
        <end position="525"/>
    </location>
</feature>
<proteinExistence type="inferred from homology"/>
<dbReference type="PANTHER" id="PTHR11629:SF63">
    <property type="entry name" value="V-TYPE PROTON ATPASE SUBUNIT A"/>
    <property type="match status" value="1"/>
</dbReference>
<feature type="transmembrane region" description="Helical" evidence="8">
    <location>
        <begin position="438"/>
        <end position="463"/>
    </location>
</feature>
<comment type="similarity">
    <text evidence="2">Belongs to the V-ATPase 116 kDa subunit family.</text>
</comment>
<dbReference type="GO" id="GO:0016471">
    <property type="term" value="C:vacuolar proton-transporting V-type ATPase complex"/>
    <property type="evidence" value="ECO:0007669"/>
    <property type="project" value="TreeGrafter"/>
</dbReference>
<evidence type="ECO:0000256" key="3">
    <source>
        <dbReference type="ARBA" id="ARBA00022448"/>
    </source>
</evidence>
<protein>
    <submittedName>
        <fullName evidence="9">V-type ATP synthase subunit I</fullName>
    </submittedName>
</protein>
<dbReference type="GO" id="GO:0046961">
    <property type="term" value="F:proton-transporting ATPase activity, rotational mechanism"/>
    <property type="evidence" value="ECO:0007669"/>
    <property type="project" value="InterPro"/>
</dbReference>
<evidence type="ECO:0000313" key="9">
    <source>
        <dbReference type="EMBL" id="BCI60470.1"/>
    </source>
</evidence>
<comment type="subcellular location">
    <subcellularLocation>
        <location evidence="1">Membrane</location>
        <topology evidence="1">Multi-pass membrane protein</topology>
    </subcellularLocation>
</comment>
<evidence type="ECO:0000256" key="8">
    <source>
        <dbReference type="SAM" id="Phobius"/>
    </source>
</evidence>